<reference evidence="1 2" key="1">
    <citation type="submission" date="2024-09" db="EMBL/GenBank/DDBJ databases">
        <title>The Natural Products Discovery Center: Release of the First 8490 Sequenced Strains for Exploring Actinobacteria Biosynthetic Diversity.</title>
        <authorList>
            <person name="Kalkreuter E."/>
            <person name="Kautsar S.A."/>
            <person name="Yang D."/>
            <person name="Bader C.D."/>
            <person name="Teijaro C.N."/>
            <person name="Fluegel L."/>
            <person name="Davis C.M."/>
            <person name="Simpson J.R."/>
            <person name="Lauterbach L."/>
            <person name="Steele A.D."/>
            <person name="Gui C."/>
            <person name="Meng S."/>
            <person name="Li G."/>
            <person name="Viehrig K."/>
            <person name="Ye F."/>
            <person name="Su P."/>
            <person name="Kiefer A.F."/>
            <person name="Nichols A."/>
            <person name="Cepeda A.J."/>
            <person name="Yan W."/>
            <person name="Fan B."/>
            <person name="Jiang Y."/>
            <person name="Adhikari A."/>
            <person name="Zheng C.-J."/>
            <person name="Schuster L."/>
            <person name="Cowan T.M."/>
            <person name="Smanski M.J."/>
            <person name="Chevrette M.G."/>
            <person name="De Carvalho L.P.S."/>
            <person name="Shen B."/>
        </authorList>
    </citation>
    <scope>NUCLEOTIDE SEQUENCE [LARGE SCALE GENOMIC DNA]</scope>
    <source>
        <strain evidence="1 2">NPDC057399</strain>
    </source>
</reference>
<comment type="caution">
    <text evidence="1">The sequence shown here is derived from an EMBL/GenBank/DDBJ whole genome shotgun (WGS) entry which is preliminary data.</text>
</comment>
<accession>A0ABW6JS83</accession>
<name>A0ABW6JS83_STRCE</name>
<organism evidence="1 2">
    <name type="scientific">Streptomyces cellulosae</name>
    <dbReference type="NCBI Taxonomy" id="1968"/>
    <lineage>
        <taxon>Bacteria</taxon>
        <taxon>Bacillati</taxon>
        <taxon>Actinomycetota</taxon>
        <taxon>Actinomycetes</taxon>
        <taxon>Kitasatosporales</taxon>
        <taxon>Streptomycetaceae</taxon>
        <taxon>Streptomyces</taxon>
    </lineage>
</organism>
<dbReference type="RefSeq" id="WP_381729047.1">
    <property type="nucleotide sequence ID" value="NZ_JBHVBU010000273.1"/>
</dbReference>
<evidence type="ECO:0000313" key="2">
    <source>
        <dbReference type="Proteomes" id="UP001600650"/>
    </source>
</evidence>
<dbReference type="EMBL" id="JBHVBU010000273">
    <property type="protein sequence ID" value="MFE7968257.1"/>
    <property type="molecule type" value="Genomic_DNA"/>
</dbReference>
<proteinExistence type="predicted"/>
<gene>
    <name evidence="1" type="ORF">ACFU0X_35385</name>
</gene>
<sequence length="158" mass="17541">MLNQGRSGRSRALVNTATGEVHELWEPDEKEQRRTYSFGRYGQFSFAQVLAMLSKDSGITGDDLRVFFYCGIMTYEKGGASAREAAEHLGLTVQATRRIAKKLAEHKMFLVAEKVGRTIKYRASPHIVSALTGAEQAKEAAAYHLPTLPGRPAQRRKA</sequence>
<evidence type="ECO:0000313" key="1">
    <source>
        <dbReference type="EMBL" id="MFE7968257.1"/>
    </source>
</evidence>
<keyword evidence="2" id="KW-1185">Reference proteome</keyword>
<protein>
    <submittedName>
        <fullName evidence="1">MarR family transcriptional regulator</fullName>
    </submittedName>
</protein>
<dbReference type="Proteomes" id="UP001600650">
    <property type="component" value="Unassembled WGS sequence"/>
</dbReference>